<dbReference type="InterPro" id="IPR005135">
    <property type="entry name" value="Endo/exonuclease/phosphatase"/>
</dbReference>
<reference evidence="3" key="2">
    <citation type="journal article" date="2024" name="Plant">
        <title>Genomic evolution and insights into agronomic trait innovations of Sesamum species.</title>
        <authorList>
            <person name="Miao H."/>
            <person name="Wang L."/>
            <person name="Qu L."/>
            <person name="Liu H."/>
            <person name="Sun Y."/>
            <person name="Le M."/>
            <person name="Wang Q."/>
            <person name="Wei S."/>
            <person name="Zheng Y."/>
            <person name="Lin W."/>
            <person name="Duan Y."/>
            <person name="Cao H."/>
            <person name="Xiong S."/>
            <person name="Wang X."/>
            <person name="Wei L."/>
            <person name="Li C."/>
            <person name="Ma Q."/>
            <person name="Ju M."/>
            <person name="Zhao R."/>
            <person name="Li G."/>
            <person name="Mu C."/>
            <person name="Tian Q."/>
            <person name="Mei H."/>
            <person name="Zhang T."/>
            <person name="Gao T."/>
            <person name="Zhang H."/>
        </authorList>
    </citation>
    <scope>NUCLEOTIDE SEQUENCE</scope>
    <source>
        <strain evidence="3">K16</strain>
    </source>
</reference>
<dbReference type="PANTHER" id="PTHR33710:SF86">
    <property type="entry name" value="VIRAL MOVEMENT PROTEIN"/>
    <property type="match status" value="1"/>
</dbReference>
<organism evidence="3 4">
    <name type="scientific">Sesamum angolense</name>
    <dbReference type="NCBI Taxonomy" id="2727404"/>
    <lineage>
        <taxon>Eukaryota</taxon>
        <taxon>Viridiplantae</taxon>
        <taxon>Streptophyta</taxon>
        <taxon>Embryophyta</taxon>
        <taxon>Tracheophyta</taxon>
        <taxon>Spermatophyta</taxon>
        <taxon>Magnoliopsida</taxon>
        <taxon>eudicotyledons</taxon>
        <taxon>Gunneridae</taxon>
        <taxon>Pentapetalae</taxon>
        <taxon>asterids</taxon>
        <taxon>lamiids</taxon>
        <taxon>Lamiales</taxon>
        <taxon>Pedaliaceae</taxon>
        <taxon>Sesamum</taxon>
    </lineage>
</organism>
<dbReference type="AlphaFoldDB" id="A0AAE2BIA7"/>
<dbReference type="Pfam" id="PF03372">
    <property type="entry name" value="Exo_endo_phos"/>
    <property type="match status" value="1"/>
</dbReference>
<feature type="domain" description="Endonuclease/exonuclease/phosphatase" evidence="2">
    <location>
        <begin position="112"/>
        <end position="316"/>
    </location>
</feature>
<dbReference type="Gene3D" id="3.60.10.10">
    <property type="entry name" value="Endonuclease/exonuclease/phosphatase"/>
    <property type="match status" value="1"/>
</dbReference>
<protein>
    <recommendedName>
        <fullName evidence="2">Endonuclease/exonuclease/phosphatase domain-containing protein</fullName>
    </recommendedName>
</protein>
<feature type="region of interest" description="Disordered" evidence="1">
    <location>
        <begin position="1"/>
        <end position="90"/>
    </location>
</feature>
<evidence type="ECO:0000256" key="1">
    <source>
        <dbReference type="SAM" id="MobiDB-lite"/>
    </source>
</evidence>
<evidence type="ECO:0000259" key="2">
    <source>
        <dbReference type="Pfam" id="PF03372"/>
    </source>
</evidence>
<comment type="caution">
    <text evidence="3">The sequence shown here is derived from an EMBL/GenBank/DDBJ whole genome shotgun (WGS) entry which is preliminary data.</text>
</comment>
<dbReference type="EMBL" id="JACGWL010000015">
    <property type="protein sequence ID" value="KAK4386390.1"/>
    <property type="molecule type" value="Genomic_DNA"/>
</dbReference>
<name>A0AAE2BIA7_9LAMI</name>
<accession>A0AAE2BIA7</accession>
<sequence length="593" mass="67244">MTGIETLERFKGVPETKQELGAFDNGSQHQGGLVLIAGDDKGLAQSGPPKKLPSKGRGSARRGHRSGRGVRGHPRKRSSGISGRLLSSPAGSHETLSLELSGAGPPWTVHTLKEHIQLHRPSLVFRSETNYKSRRCDRVKNLVNYNRVGVDSVGKGGGLLLLWCKDLDVWLQSFLSHHIDMTVKSEDYPERWRFTGFYGYPEVGNRKEGWTQLRKLTQQSVRPWICAGDFNEISYQQEKQGGLPWAHRQMRDFRECLDDCGLQDIGFEGKIFRWWNRREVPHTVCARLDRACNNLKWAEIFPQAIMSHEAVTCSDHSLISVGLEGKRIQDNKQKKHRFRFEAVWLSAPECADNDVSTEAKKEIEKLKDAIKDMAGKEEILWNQRAKALWLATRDRNTGFFHAKANERKVRKEIKLIKDATGNEVGNKKGIQRVVLSYFRSIFTSTNPIDEAVNEVLEYLDCRVTLAMNEALLLSFTSEEITRALKEMHPLKSLGPDSMSPIFYQKFWPIVCNGVCESVLEFLNKGSLDPLLNFTHIVLIPICPKPTDMSHFRPISLCNVLCKLASKAIANRMKHFLDALISTSQAAFSWLSYD</sequence>
<dbReference type="InterPro" id="IPR036691">
    <property type="entry name" value="Endo/exonu/phosph_ase_sf"/>
</dbReference>
<dbReference type="GO" id="GO:0003824">
    <property type="term" value="F:catalytic activity"/>
    <property type="evidence" value="ECO:0007669"/>
    <property type="project" value="InterPro"/>
</dbReference>
<evidence type="ECO:0000313" key="3">
    <source>
        <dbReference type="EMBL" id="KAK4386390.1"/>
    </source>
</evidence>
<reference evidence="3" key="1">
    <citation type="submission" date="2020-06" db="EMBL/GenBank/DDBJ databases">
        <authorList>
            <person name="Li T."/>
            <person name="Hu X."/>
            <person name="Zhang T."/>
            <person name="Song X."/>
            <person name="Zhang H."/>
            <person name="Dai N."/>
            <person name="Sheng W."/>
            <person name="Hou X."/>
            <person name="Wei L."/>
        </authorList>
    </citation>
    <scope>NUCLEOTIDE SEQUENCE</scope>
    <source>
        <strain evidence="3">K16</strain>
        <tissue evidence="3">Leaf</tissue>
    </source>
</reference>
<dbReference type="SUPFAM" id="SSF56219">
    <property type="entry name" value="DNase I-like"/>
    <property type="match status" value="1"/>
</dbReference>
<feature type="compositionally biased region" description="Basic and acidic residues" evidence="1">
    <location>
        <begin position="1"/>
        <end position="18"/>
    </location>
</feature>
<dbReference type="Proteomes" id="UP001289374">
    <property type="component" value="Unassembled WGS sequence"/>
</dbReference>
<keyword evidence="4" id="KW-1185">Reference proteome</keyword>
<proteinExistence type="predicted"/>
<evidence type="ECO:0000313" key="4">
    <source>
        <dbReference type="Proteomes" id="UP001289374"/>
    </source>
</evidence>
<feature type="compositionally biased region" description="Basic residues" evidence="1">
    <location>
        <begin position="52"/>
        <end position="78"/>
    </location>
</feature>
<dbReference type="PANTHER" id="PTHR33710">
    <property type="entry name" value="BNAC02G09200D PROTEIN"/>
    <property type="match status" value="1"/>
</dbReference>
<feature type="compositionally biased region" description="Low complexity" evidence="1">
    <location>
        <begin position="79"/>
        <end position="88"/>
    </location>
</feature>
<gene>
    <name evidence="3" type="ORF">Sango_2509600</name>
</gene>